<dbReference type="GO" id="GO:0005737">
    <property type="term" value="C:cytoplasm"/>
    <property type="evidence" value="ECO:0007669"/>
    <property type="project" value="TreeGrafter"/>
</dbReference>
<reference evidence="4" key="1">
    <citation type="journal article" date="2016" name="Nat. Commun.">
        <title>The Gonium pectorale genome demonstrates co-option of cell cycle regulation during the evolution of multicellularity.</title>
        <authorList>
            <person name="Hanschen E.R."/>
            <person name="Marriage T.N."/>
            <person name="Ferris P.J."/>
            <person name="Hamaji T."/>
            <person name="Toyoda A."/>
            <person name="Fujiyama A."/>
            <person name="Neme R."/>
            <person name="Noguchi H."/>
            <person name="Minakuchi Y."/>
            <person name="Suzuki M."/>
            <person name="Kawai-Toyooka H."/>
            <person name="Smith D.R."/>
            <person name="Sparks H."/>
            <person name="Anderson J."/>
            <person name="Bakaric R."/>
            <person name="Luria V."/>
            <person name="Karger A."/>
            <person name="Kirschner M.W."/>
            <person name="Durand P.M."/>
            <person name="Michod R.E."/>
            <person name="Nozaki H."/>
            <person name="Olson B.J."/>
        </authorList>
    </citation>
    <scope>NUCLEOTIDE SEQUENCE [LARGE SCALE GENOMIC DNA]</scope>
    <source>
        <strain evidence="4">NIES-2863</strain>
    </source>
</reference>
<dbReference type="GO" id="GO:1903259">
    <property type="term" value="P:exon-exon junction complex disassembly"/>
    <property type="evidence" value="ECO:0007669"/>
    <property type="project" value="InterPro"/>
</dbReference>
<organism evidence="3 4">
    <name type="scientific">Gonium pectorale</name>
    <name type="common">Green alga</name>
    <dbReference type="NCBI Taxonomy" id="33097"/>
    <lineage>
        <taxon>Eukaryota</taxon>
        <taxon>Viridiplantae</taxon>
        <taxon>Chlorophyta</taxon>
        <taxon>core chlorophytes</taxon>
        <taxon>Chlorophyceae</taxon>
        <taxon>CS clade</taxon>
        <taxon>Chlamydomonadales</taxon>
        <taxon>Volvocaceae</taxon>
        <taxon>Gonium</taxon>
    </lineage>
</organism>
<keyword evidence="4" id="KW-1185">Reference proteome</keyword>
<dbReference type="GO" id="GO:0035145">
    <property type="term" value="C:exon-exon junction complex"/>
    <property type="evidence" value="ECO:0007669"/>
    <property type="project" value="TreeGrafter"/>
</dbReference>
<dbReference type="OrthoDB" id="21625at2759"/>
<feature type="compositionally biased region" description="Polar residues" evidence="1">
    <location>
        <begin position="48"/>
        <end position="61"/>
    </location>
</feature>
<dbReference type="AlphaFoldDB" id="A0A150G4U6"/>
<dbReference type="SMART" id="SM01273">
    <property type="entry name" value="Mago-bind"/>
    <property type="match status" value="1"/>
</dbReference>
<evidence type="ECO:0000313" key="4">
    <source>
        <dbReference type="Proteomes" id="UP000075714"/>
    </source>
</evidence>
<evidence type="ECO:0000313" key="3">
    <source>
        <dbReference type="EMBL" id="KXZ44848.1"/>
    </source>
</evidence>
<sequence>MSGSRKLTEPVATDTGEKVIAGSVRPDGTVRKERRIRAGYTPQEEQPVYQSRGTLAKQNVPTCPGMDEAEISALKQQAAKGKKPSTASSQPAAAKPKPAASQASAPAKAAPPAPAPAAAAALPPPAEPEDPKAALEKQIRALKKKIRQASDLAEKKAAGAALDKDQEEKLARGAAWQDEVSQLEAQLAKLGV</sequence>
<evidence type="ECO:0000256" key="1">
    <source>
        <dbReference type="SAM" id="MobiDB-lite"/>
    </source>
</evidence>
<dbReference type="InterPro" id="IPR015362">
    <property type="entry name" value="WIBG_mago-bd"/>
</dbReference>
<protein>
    <recommendedName>
        <fullName evidence="2">WIBG Mago-binding domain-containing protein</fullName>
    </recommendedName>
</protein>
<proteinExistence type="predicted"/>
<feature type="compositionally biased region" description="Low complexity" evidence="1">
    <location>
        <begin position="84"/>
        <end position="108"/>
    </location>
</feature>
<gene>
    <name evidence="3" type="ORF">GPECTOR_61g801</name>
</gene>
<dbReference type="PANTHER" id="PTHR22959">
    <property type="entry name" value="PYM PROTEIN"/>
    <property type="match status" value="1"/>
</dbReference>
<dbReference type="InterPro" id="IPR036348">
    <property type="entry name" value="WIBG_N_sf"/>
</dbReference>
<dbReference type="Pfam" id="PF09282">
    <property type="entry name" value="Mago-bind"/>
    <property type="match status" value="1"/>
</dbReference>
<dbReference type="STRING" id="33097.A0A150G4U6"/>
<dbReference type="PANTHER" id="PTHR22959:SF0">
    <property type="entry name" value="PARTNER OF Y14 AND MAGO"/>
    <property type="match status" value="1"/>
</dbReference>
<name>A0A150G4U6_GONPE</name>
<comment type="caution">
    <text evidence="3">The sequence shown here is derived from an EMBL/GenBank/DDBJ whole genome shotgun (WGS) entry which is preliminary data.</text>
</comment>
<accession>A0A150G4U6</accession>
<evidence type="ECO:0000259" key="2">
    <source>
        <dbReference type="SMART" id="SM01273"/>
    </source>
</evidence>
<dbReference type="GO" id="GO:0003723">
    <property type="term" value="F:RNA binding"/>
    <property type="evidence" value="ECO:0007669"/>
    <property type="project" value="TreeGrafter"/>
</dbReference>
<dbReference type="Proteomes" id="UP000075714">
    <property type="component" value="Unassembled WGS sequence"/>
</dbReference>
<dbReference type="SUPFAM" id="SSF101931">
    <property type="entry name" value="Pym (Within the bgcn gene intron protein, WIBG), N-terminal domain"/>
    <property type="match status" value="1"/>
</dbReference>
<dbReference type="InterPro" id="IPR039333">
    <property type="entry name" value="PYM1"/>
</dbReference>
<feature type="region of interest" description="Disordered" evidence="1">
    <location>
        <begin position="1"/>
        <end position="135"/>
    </location>
</feature>
<dbReference type="EMBL" id="LSYV01000062">
    <property type="protein sequence ID" value="KXZ44848.1"/>
    <property type="molecule type" value="Genomic_DNA"/>
</dbReference>
<feature type="domain" description="WIBG Mago-binding" evidence="2">
    <location>
        <begin position="16"/>
        <end position="42"/>
    </location>
</feature>